<organism evidence="2 3">
    <name type="scientific">Candidatus Dojkabacteria bacterium</name>
    <dbReference type="NCBI Taxonomy" id="2099670"/>
    <lineage>
        <taxon>Bacteria</taxon>
        <taxon>Candidatus Dojkabacteria</taxon>
    </lineage>
</organism>
<dbReference type="Proteomes" id="UP000745577">
    <property type="component" value="Unassembled WGS sequence"/>
</dbReference>
<keyword evidence="1" id="KW-0812">Transmembrane</keyword>
<proteinExistence type="predicted"/>
<keyword evidence="1" id="KW-1133">Transmembrane helix</keyword>
<dbReference type="EMBL" id="JAGQLL010000010">
    <property type="protein sequence ID" value="MCA9379744.1"/>
    <property type="molecule type" value="Genomic_DNA"/>
</dbReference>
<protein>
    <submittedName>
        <fullName evidence="2">Uncharacterized protein</fullName>
    </submittedName>
</protein>
<name>A0A955L044_9BACT</name>
<evidence type="ECO:0000313" key="2">
    <source>
        <dbReference type="EMBL" id="MCA9379744.1"/>
    </source>
</evidence>
<keyword evidence="1" id="KW-0472">Membrane</keyword>
<accession>A0A955L044</accession>
<feature type="transmembrane region" description="Helical" evidence="1">
    <location>
        <begin position="6"/>
        <end position="25"/>
    </location>
</feature>
<reference evidence="2" key="1">
    <citation type="submission" date="2020-04" db="EMBL/GenBank/DDBJ databases">
        <authorList>
            <person name="Zhang T."/>
        </authorList>
    </citation>
    <scope>NUCLEOTIDE SEQUENCE</scope>
    <source>
        <strain evidence="2">HKST-UBA15</strain>
    </source>
</reference>
<comment type="caution">
    <text evidence="2">The sequence shown here is derived from an EMBL/GenBank/DDBJ whole genome shotgun (WGS) entry which is preliminary data.</text>
</comment>
<sequence>MDNLGDILIITLISAICSATITYYYRVRKVTRKDYKQSDYAKTKRPDITIGL</sequence>
<reference evidence="2" key="2">
    <citation type="journal article" date="2021" name="Microbiome">
        <title>Successional dynamics and alternative stable states in a saline activated sludge microbial community over 9 years.</title>
        <authorList>
            <person name="Wang Y."/>
            <person name="Ye J."/>
            <person name="Ju F."/>
            <person name="Liu L."/>
            <person name="Boyd J.A."/>
            <person name="Deng Y."/>
            <person name="Parks D.H."/>
            <person name="Jiang X."/>
            <person name="Yin X."/>
            <person name="Woodcroft B.J."/>
            <person name="Tyson G.W."/>
            <person name="Hugenholtz P."/>
            <person name="Polz M.F."/>
            <person name="Zhang T."/>
        </authorList>
    </citation>
    <scope>NUCLEOTIDE SEQUENCE</scope>
    <source>
        <strain evidence="2">HKST-UBA15</strain>
    </source>
</reference>
<gene>
    <name evidence="2" type="ORF">KC675_01045</name>
</gene>
<evidence type="ECO:0000256" key="1">
    <source>
        <dbReference type="SAM" id="Phobius"/>
    </source>
</evidence>
<evidence type="ECO:0000313" key="3">
    <source>
        <dbReference type="Proteomes" id="UP000745577"/>
    </source>
</evidence>
<dbReference type="AlphaFoldDB" id="A0A955L044"/>